<accession>A0A940I9M2</accession>
<sequence>MMNIFMVILVAVFMVGFFMISSPSQRVTEQETEYAINQSDMRTIAQCASAKHNAQIKGTDFRDVCVEQNNIDSRFICLNASMRVTSCEILRNRRPEYSYIVTATGAIPDDSYNDMLEILEKYFPDAGTFGIFMDGKIMVGGLSGARIVPDAIIDEMELKNGQLVYFTQYEIPDEETVFTAPVQTDVVCPIGTIKTYRFGRWQCVGYNTKTDCGGDMIWDSELLTCVADETKKPLCAEQQTAVLVDSVWECVNPFPEKVCPAGMIARLNYTTLEWECVVDPNETTATKKCETVTQGVIFGPVGTTARVPSTSCTDCEKMIINPDTCATACVPDPSKINDPACYSASESCSGASRGFYFGFPTYSYAANVEAVAGHTIPLDAMHSQNRMFNCLDCGDGEIDSEKSVPPYISVCK</sequence>
<proteinExistence type="predicted"/>
<reference evidence="1" key="2">
    <citation type="journal article" date="2021" name="PeerJ">
        <title>Extensive microbial diversity within the chicken gut microbiome revealed by metagenomics and culture.</title>
        <authorList>
            <person name="Gilroy R."/>
            <person name="Ravi A."/>
            <person name="Getino M."/>
            <person name="Pursley I."/>
            <person name="Horton D.L."/>
            <person name="Alikhan N.F."/>
            <person name="Baker D."/>
            <person name="Gharbi K."/>
            <person name="Hall N."/>
            <person name="Watson M."/>
            <person name="Adriaenssens E.M."/>
            <person name="Foster-Nyarko E."/>
            <person name="Jarju S."/>
            <person name="Secka A."/>
            <person name="Antonio M."/>
            <person name="Oren A."/>
            <person name="Chaudhuri R.R."/>
            <person name="La Ragione R."/>
            <person name="Hildebrand F."/>
            <person name="Pallen M.J."/>
        </authorList>
    </citation>
    <scope>NUCLEOTIDE SEQUENCE</scope>
    <source>
        <strain evidence="1">B1-16210</strain>
    </source>
</reference>
<dbReference type="EMBL" id="JADINE010000006">
    <property type="protein sequence ID" value="MBO8406920.1"/>
    <property type="molecule type" value="Genomic_DNA"/>
</dbReference>
<gene>
    <name evidence="1" type="ORF">IAC77_00470</name>
</gene>
<dbReference type="AlphaFoldDB" id="A0A940I9M2"/>
<protein>
    <submittedName>
        <fullName evidence="1">Uncharacterized protein</fullName>
    </submittedName>
</protein>
<evidence type="ECO:0000313" key="1">
    <source>
        <dbReference type="EMBL" id="MBO8406920.1"/>
    </source>
</evidence>
<name>A0A940I9M2_9PROT</name>
<organism evidence="1 2">
    <name type="scientific">Candidatus Enterousia excrementavium</name>
    <dbReference type="NCBI Taxonomy" id="2840789"/>
    <lineage>
        <taxon>Bacteria</taxon>
        <taxon>Pseudomonadati</taxon>
        <taxon>Pseudomonadota</taxon>
        <taxon>Alphaproteobacteria</taxon>
        <taxon>Candidatus Enterousia</taxon>
    </lineage>
</organism>
<comment type="caution">
    <text evidence="1">The sequence shown here is derived from an EMBL/GenBank/DDBJ whole genome shotgun (WGS) entry which is preliminary data.</text>
</comment>
<dbReference type="Proteomes" id="UP000721442">
    <property type="component" value="Unassembled WGS sequence"/>
</dbReference>
<reference evidence="1" key="1">
    <citation type="submission" date="2020-10" db="EMBL/GenBank/DDBJ databases">
        <authorList>
            <person name="Gilroy R."/>
        </authorList>
    </citation>
    <scope>NUCLEOTIDE SEQUENCE</scope>
    <source>
        <strain evidence="1">B1-16210</strain>
    </source>
</reference>
<evidence type="ECO:0000313" key="2">
    <source>
        <dbReference type="Proteomes" id="UP000721442"/>
    </source>
</evidence>